<dbReference type="Proteomes" id="UP000754563">
    <property type="component" value="Unassembled WGS sequence"/>
</dbReference>
<proteinExistence type="predicted"/>
<feature type="transmembrane region" description="Helical" evidence="1">
    <location>
        <begin position="84"/>
        <end position="104"/>
    </location>
</feature>
<evidence type="ECO:0000313" key="3">
    <source>
        <dbReference type="Proteomes" id="UP000754563"/>
    </source>
</evidence>
<evidence type="ECO:0000313" key="2">
    <source>
        <dbReference type="EMBL" id="MCA9385673.1"/>
    </source>
</evidence>
<keyword evidence="1" id="KW-1133">Transmembrane helix</keyword>
<keyword evidence="1" id="KW-0812">Transmembrane</keyword>
<gene>
    <name evidence="2" type="ORF">KC717_03420</name>
</gene>
<reference evidence="2" key="1">
    <citation type="submission" date="2020-04" db="EMBL/GenBank/DDBJ databases">
        <authorList>
            <person name="Zhang T."/>
        </authorList>
    </citation>
    <scope>NUCLEOTIDE SEQUENCE</scope>
    <source>
        <strain evidence="2">HKST-UBA11</strain>
    </source>
</reference>
<feature type="transmembrane region" description="Helical" evidence="1">
    <location>
        <begin position="48"/>
        <end position="72"/>
    </location>
</feature>
<organism evidence="2 3">
    <name type="scientific">Candidatus Dojkabacteria bacterium</name>
    <dbReference type="NCBI Taxonomy" id="2099670"/>
    <lineage>
        <taxon>Bacteria</taxon>
        <taxon>Candidatus Dojkabacteria</taxon>
    </lineage>
</organism>
<dbReference type="AlphaFoldDB" id="A0A955L7Z1"/>
<accession>A0A955L7Z1</accession>
<evidence type="ECO:0000256" key="1">
    <source>
        <dbReference type="SAM" id="Phobius"/>
    </source>
</evidence>
<comment type="caution">
    <text evidence="2">The sequence shown here is derived from an EMBL/GenBank/DDBJ whole genome shotgun (WGS) entry which is preliminary data.</text>
</comment>
<dbReference type="EMBL" id="JAGQLH010000036">
    <property type="protein sequence ID" value="MCA9385673.1"/>
    <property type="molecule type" value="Genomic_DNA"/>
</dbReference>
<keyword evidence="1" id="KW-0472">Membrane</keyword>
<name>A0A955L7Z1_9BACT</name>
<reference evidence="2" key="2">
    <citation type="journal article" date="2021" name="Microbiome">
        <title>Successional dynamics and alternative stable states in a saline activated sludge microbial community over 9 years.</title>
        <authorList>
            <person name="Wang Y."/>
            <person name="Ye J."/>
            <person name="Ju F."/>
            <person name="Liu L."/>
            <person name="Boyd J.A."/>
            <person name="Deng Y."/>
            <person name="Parks D.H."/>
            <person name="Jiang X."/>
            <person name="Yin X."/>
            <person name="Woodcroft B.J."/>
            <person name="Tyson G.W."/>
            <person name="Hugenholtz P."/>
            <person name="Polz M.F."/>
            <person name="Zhang T."/>
        </authorList>
    </citation>
    <scope>NUCLEOTIDE SEQUENCE</scope>
    <source>
        <strain evidence="2">HKST-UBA11</strain>
    </source>
</reference>
<sequence>MKKSIVVLLNILGSLSLVLGAHASLWTLLQLSVRKDAPEYFQAASFEYIALAALCFCSFGIISLLSGIYGLFKLEFKSKITFLIIELFAISLLSSCAGIQFILYV</sequence>
<protein>
    <submittedName>
        <fullName evidence="2">Uncharacterized protein</fullName>
    </submittedName>
</protein>